<reference evidence="6" key="1">
    <citation type="journal article" date="2019" name="Int. J. Syst. Evol. Microbiol.">
        <title>The Global Catalogue of Microorganisms (GCM) 10K type strain sequencing project: providing services to taxonomists for standard genome sequencing and annotation.</title>
        <authorList>
            <consortium name="The Broad Institute Genomics Platform"/>
            <consortium name="The Broad Institute Genome Sequencing Center for Infectious Disease"/>
            <person name="Wu L."/>
            <person name="Ma J."/>
        </authorList>
    </citation>
    <scope>NUCLEOTIDE SEQUENCE [LARGE SCALE GENOMIC DNA]</scope>
    <source>
        <strain evidence="6">CGMCC 1.15480</strain>
    </source>
</reference>
<comment type="caution">
    <text evidence="5">The sequence shown here is derived from an EMBL/GenBank/DDBJ whole genome shotgun (WGS) entry which is preliminary data.</text>
</comment>
<feature type="domain" description="Glycosyltransferase subfamily 4-like N-terminal" evidence="4">
    <location>
        <begin position="226"/>
        <end position="336"/>
    </location>
</feature>
<feature type="region of interest" description="Disordered" evidence="3">
    <location>
        <begin position="141"/>
        <end position="172"/>
    </location>
</feature>
<keyword evidence="6" id="KW-1185">Reference proteome</keyword>
<dbReference type="PANTHER" id="PTHR12526:SF629">
    <property type="entry name" value="TEICHURONIC ACID BIOSYNTHESIS GLYCOSYLTRANSFERASE TUAH-RELATED"/>
    <property type="match status" value="1"/>
</dbReference>
<organism evidence="5 6">
    <name type="scientific">Tersicoccus solisilvae</name>
    <dbReference type="NCBI Taxonomy" id="1882339"/>
    <lineage>
        <taxon>Bacteria</taxon>
        <taxon>Bacillati</taxon>
        <taxon>Actinomycetota</taxon>
        <taxon>Actinomycetes</taxon>
        <taxon>Micrococcales</taxon>
        <taxon>Micrococcaceae</taxon>
        <taxon>Tersicoccus</taxon>
    </lineage>
</organism>
<accession>A0ABQ1P6K2</accession>
<evidence type="ECO:0000256" key="3">
    <source>
        <dbReference type="SAM" id="MobiDB-lite"/>
    </source>
</evidence>
<dbReference type="Gene3D" id="3.40.50.2000">
    <property type="entry name" value="Glycogen Phosphorylase B"/>
    <property type="match status" value="2"/>
</dbReference>
<evidence type="ECO:0000313" key="6">
    <source>
        <dbReference type="Proteomes" id="UP000597761"/>
    </source>
</evidence>
<dbReference type="PANTHER" id="PTHR12526">
    <property type="entry name" value="GLYCOSYLTRANSFERASE"/>
    <property type="match status" value="1"/>
</dbReference>
<proteinExistence type="predicted"/>
<dbReference type="Pfam" id="PF13692">
    <property type="entry name" value="Glyco_trans_1_4"/>
    <property type="match status" value="1"/>
</dbReference>
<dbReference type="InterPro" id="IPR028098">
    <property type="entry name" value="Glyco_trans_4-like_N"/>
</dbReference>
<protein>
    <recommendedName>
        <fullName evidence="4">Glycosyltransferase subfamily 4-like N-terminal domain-containing protein</fullName>
    </recommendedName>
</protein>
<dbReference type="Proteomes" id="UP000597761">
    <property type="component" value="Unassembled WGS sequence"/>
</dbReference>
<dbReference type="SUPFAM" id="SSF53756">
    <property type="entry name" value="UDP-Glycosyltransferase/glycogen phosphorylase"/>
    <property type="match status" value="1"/>
</dbReference>
<evidence type="ECO:0000259" key="4">
    <source>
        <dbReference type="Pfam" id="PF13439"/>
    </source>
</evidence>
<gene>
    <name evidence="5" type="ORF">GCM10011512_16050</name>
</gene>
<evidence type="ECO:0000313" key="5">
    <source>
        <dbReference type="EMBL" id="GGC89894.1"/>
    </source>
</evidence>
<sequence length="554" mass="62008">MCVPRESESRSRPRVEPIRSLDAAGVGTANAMNDRGGGHVEALDLTGRVSGAREREGEPSLDGVSRQVPAVTNRRPRVVVVAMKPQIRGRIRRNVLTFLDMGAEVIIVNTRPRDDFLVGLDHPRLQVHFLDPRSLAVRYTEHLSATNGARRERRERKRDARERRTRAGEGGRPPELALLALLPGGARLITNPRAVRTARRVVRNWRRGSRWAIRQGRAARTARDQSIRRFLKRFHRINRFEEFWRLSARRVQDLAPDLVVSSDLPGLVGANRGARRARVPHLHDCHELYLESTTFGPRERALLRPIEQKYMRRADTVVIVNESIRDEYRERYGVDGVVLRNCGPRITAEQREKRVDLRGLTGLTDDDRVVLYQGGFAAGRGLELCIDAVEHFPVGAHLLLIGYGTLQEMLAARAEHLGVADRVHFLGAVPPHELPSYTMGADVGLIPYQPVSMNNRLALPNKVFEYTGAGIPFVATDIPELRRVVQGSGCGELFAAGDTRSLAAGVRSVLDPAAYPRYRTAAETFGLANTWESERRILVGAVRRLAPHANWDAQ</sequence>
<evidence type="ECO:0000256" key="1">
    <source>
        <dbReference type="ARBA" id="ARBA00022676"/>
    </source>
</evidence>
<feature type="compositionally biased region" description="Basic and acidic residues" evidence="3">
    <location>
        <begin position="149"/>
        <end position="169"/>
    </location>
</feature>
<keyword evidence="1" id="KW-0328">Glycosyltransferase</keyword>
<dbReference type="EMBL" id="BMJI01000007">
    <property type="protein sequence ID" value="GGC89894.1"/>
    <property type="molecule type" value="Genomic_DNA"/>
</dbReference>
<dbReference type="Pfam" id="PF13439">
    <property type="entry name" value="Glyco_transf_4"/>
    <property type="match status" value="1"/>
</dbReference>
<evidence type="ECO:0000256" key="2">
    <source>
        <dbReference type="ARBA" id="ARBA00022679"/>
    </source>
</evidence>
<name>A0ABQ1P6K2_9MICC</name>
<keyword evidence="2" id="KW-0808">Transferase</keyword>